<keyword evidence="1" id="KW-1133">Transmembrane helix</keyword>
<sequence>MQNKALHSPFLSCSLFVLRAIFIVNSVLNFLY</sequence>
<reference evidence="2" key="2">
    <citation type="journal article" date="2015" name="Data Brief">
        <title>Shoot transcriptome of the giant reed, Arundo donax.</title>
        <authorList>
            <person name="Barrero R.A."/>
            <person name="Guerrero F.D."/>
            <person name="Moolhuijzen P."/>
            <person name="Goolsby J.A."/>
            <person name="Tidwell J."/>
            <person name="Bellgard S.E."/>
            <person name="Bellgard M.I."/>
        </authorList>
    </citation>
    <scope>NUCLEOTIDE SEQUENCE</scope>
    <source>
        <tissue evidence="2">Shoot tissue taken approximately 20 cm above the soil surface</tissue>
    </source>
</reference>
<keyword evidence="1" id="KW-0472">Membrane</keyword>
<keyword evidence="1" id="KW-0812">Transmembrane</keyword>
<feature type="transmembrane region" description="Helical" evidence="1">
    <location>
        <begin position="6"/>
        <end position="31"/>
    </location>
</feature>
<evidence type="ECO:0000313" key="2">
    <source>
        <dbReference type="EMBL" id="JAD47712.1"/>
    </source>
</evidence>
<reference evidence="2" key="1">
    <citation type="submission" date="2014-09" db="EMBL/GenBank/DDBJ databases">
        <authorList>
            <person name="Magalhaes I.L.F."/>
            <person name="Oliveira U."/>
            <person name="Santos F.R."/>
            <person name="Vidigal T.H.D.A."/>
            <person name="Brescovit A.D."/>
            <person name="Santos A.J."/>
        </authorList>
    </citation>
    <scope>NUCLEOTIDE SEQUENCE</scope>
    <source>
        <tissue evidence="2">Shoot tissue taken approximately 20 cm above the soil surface</tissue>
    </source>
</reference>
<dbReference type="EMBL" id="GBRH01250183">
    <property type="protein sequence ID" value="JAD47712.1"/>
    <property type="molecule type" value="Transcribed_RNA"/>
</dbReference>
<organism evidence="2">
    <name type="scientific">Arundo donax</name>
    <name type="common">Giant reed</name>
    <name type="synonym">Donax arundinaceus</name>
    <dbReference type="NCBI Taxonomy" id="35708"/>
    <lineage>
        <taxon>Eukaryota</taxon>
        <taxon>Viridiplantae</taxon>
        <taxon>Streptophyta</taxon>
        <taxon>Embryophyta</taxon>
        <taxon>Tracheophyta</taxon>
        <taxon>Spermatophyta</taxon>
        <taxon>Magnoliopsida</taxon>
        <taxon>Liliopsida</taxon>
        <taxon>Poales</taxon>
        <taxon>Poaceae</taxon>
        <taxon>PACMAD clade</taxon>
        <taxon>Arundinoideae</taxon>
        <taxon>Arundineae</taxon>
        <taxon>Arundo</taxon>
    </lineage>
</organism>
<evidence type="ECO:0000256" key="1">
    <source>
        <dbReference type="SAM" id="Phobius"/>
    </source>
</evidence>
<proteinExistence type="predicted"/>
<dbReference type="AlphaFoldDB" id="A0A0A9AKW2"/>
<protein>
    <submittedName>
        <fullName evidence="2">Uncharacterized protein</fullName>
    </submittedName>
</protein>
<name>A0A0A9AKW2_ARUDO</name>
<accession>A0A0A9AKW2</accession>